<organism evidence="4 5">
    <name type="scientific">Paenibacillus psychroresistens</name>
    <dbReference type="NCBI Taxonomy" id="1778678"/>
    <lineage>
        <taxon>Bacteria</taxon>
        <taxon>Bacillati</taxon>
        <taxon>Bacillota</taxon>
        <taxon>Bacilli</taxon>
        <taxon>Bacillales</taxon>
        <taxon>Paenibacillaceae</taxon>
        <taxon>Paenibacillus</taxon>
    </lineage>
</organism>
<dbReference type="KEGG" id="ppsc:EHS13_15585"/>
<dbReference type="Gene3D" id="1.10.10.10">
    <property type="entry name" value="Winged helix-like DNA-binding domain superfamily/Winged helix DNA-binding domain"/>
    <property type="match status" value="1"/>
</dbReference>
<comment type="similarity">
    <text evidence="1 3">Belongs to the UPF0122 family.</text>
</comment>
<dbReference type="OrthoDB" id="6392at2"/>
<comment type="function">
    <text evidence="2 3">Might take part in the signal recognition particle (SRP) pathway. This is inferred from the conservation of its genetic proximity to ftsY/ffh. May be a regulatory protein.</text>
</comment>
<dbReference type="EMBL" id="CP034235">
    <property type="protein sequence ID" value="QGQ96197.1"/>
    <property type="molecule type" value="Genomic_DNA"/>
</dbReference>
<evidence type="ECO:0000256" key="3">
    <source>
        <dbReference type="HAMAP-Rule" id="MF_00245"/>
    </source>
</evidence>
<sequence>MTEDQALEKNTRINLLFDFYEALLTEKQQNFTRYYFQDNYTLGEISSLFHITRQAVYEHIKRAELVLEDYESKLHLVEKHQQRGQMIQEIELQITAIQDSASSEVKQQLKALLEQMETLG</sequence>
<dbReference type="InterPro" id="IPR054831">
    <property type="entry name" value="UPF0122_fam_protein"/>
</dbReference>
<gene>
    <name evidence="4" type="ORF">EHS13_15585</name>
</gene>
<protein>
    <recommendedName>
        <fullName evidence="3">UPF0122 protein EHS13_15585</fullName>
    </recommendedName>
</protein>
<dbReference type="GO" id="GO:0003677">
    <property type="term" value="F:DNA binding"/>
    <property type="evidence" value="ECO:0007669"/>
    <property type="project" value="UniProtKB-KW"/>
</dbReference>
<dbReference type="HAMAP" id="MF_00245">
    <property type="entry name" value="UPF0122"/>
    <property type="match status" value="1"/>
</dbReference>
<keyword evidence="5" id="KW-1185">Reference proteome</keyword>
<name>A0A6B8RK24_9BACL</name>
<evidence type="ECO:0000256" key="2">
    <source>
        <dbReference type="ARBA" id="ARBA00024764"/>
    </source>
</evidence>
<evidence type="ECO:0000256" key="1">
    <source>
        <dbReference type="ARBA" id="ARBA00008720"/>
    </source>
</evidence>
<accession>A0A6B8RK24</accession>
<dbReference type="NCBIfam" id="NF045758">
    <property type="entry name" value="YlxM"/>
    <property type="match status" value="1"/>
</dbReference>
<dbReference type="InterPro" id="IPR036388">
    <property type="entry name" value="WH-like_DNA-bd_sf"/>
</dbReference>
<evidence type="ECO:0000313" key="4">
    <source>
        <dbReference type="EMBL" id="QGQ96197.1"/>
    </source>
</evidence>
<dbReference type="Pfam" id="PF04297">
    <property type="entry name" value="UPF0122"/>
    <property type="match status" value="1"/>
</dbReference>
<dbReference type="SUPFAM" id="SSF88659">
    <property type="entry name" value="Sigma3 and sigma4 domains of RNA polymerase sigma factors"/>
    <property type="match status" value="1"/>
</dbReference>
<dbReference type="InterPro" id="IPR013324">
    <property type="entry name" value="RNA_pol_sigma_r3/r4-like"/>
</dbReference>
<dbReference type="InterPro" id="IPR007394">
    <property type="entry name" value="UPF0122"/>
</dbReference>
<dbReference type="Proteomes" id="UP000426246">
    <property type="component" value="Chromosome"/>
</dbReference>
<dbReference type="PANTHER" id="PTHR40083:SF1">
    <property type="entry name" value="UPF0122 PROTEIN YLXM"/>
    <property type="match status" value="1"/>
</dbReference>
<dbReference type="AlphaFoldDB" id="A0A6B8RK24"/>
<dbReference type="RefSeq" id="WP_155701233.1">
    <property type="nucleotide sequence ID" value="NZ_CP034235.1"/>
</dbReference>
<evidence type="ECO:0000313" key="5">
    <source>
        <dbReference type="Proteomes" id="UP000426246"/>
    </source>
</evidence>
<proteinExistence type="inferred from homology"/>
<dbReference type="PANTHER" id="PTHR40083">
    <property type="entry name" value="UPF0122 PROTEIN CBO2450/CLC_2298"/>
    <property type="match status" value="1"/>
</dbReference>
<keyword evidence="4" id="KW-0238">DNA-binding</keyword>
<reference evidence="5" key="1">
    <citation type="submission" date="2018-11" db="EMBL/GenBank/DDBJ databases">
        <title>Complete genome sequence of Paenibacillus sp. ML311-T8.</title>
        <authorList>
            <person name="Nam Y.-D."/>
            <person name="Kang J."/>
            <person name="Chung W.-H."/>
            <person name="Park Y.S."/>
        </authorList>
    </citation>
    <scope>NUCLEOTIDE SEQUENCE [LARGE SCALE GENOMIC DNA]</scope>
    <source>
        <strain evidence="5">ML311-T8</strain>
    </source>
</reference>